<dbReference type="EMBL" id="JBHRZH010000006">
    <property type="protein sequence ID" value="MFC3760881.1"/>
    <property type="molecule type" value="Genomic_DNA"/>
</dbReference>
<keyword evidence="4" id="KW-1185">Reference proteome</keyword>
<evidence type="ECO:0000313" key="3">
    <source>
        <dbReference type="EMBL" id="MFC3760881.1"/>
    </source>
</evidence>
<organism evidence="3 4">
    <name type="scientific">Tenggerimyces flavus</name>
    <dbReference type="NCBI Taxonomy" id="1708749"/>
    <lineage>
        <taxon>Bacteria</taxon>
        <taxon>Bacillati</taxon>
        <taxon>Actinomycetota</taxon>
        <taxon>Actinomycetes</taxon>
        <taxon>Propionibacteriales</taxon>
        <taxon>Nocardioidaceae</taxon>
        <taxon>Tenggerimyces</taxon>
    </lineage>
</organism>
<comment type="caution">
    <text evidence="3">The sequence shown here is derived from an EMBL/GenBank/DDBJ whole genome shotgun (WGS) entry which is preliminary data.</text>
</comment>
<evidence type="ECO:0000259" key="2">
    <source>
        <dbReference type="Pfam" id="PF01243"/>
    </source>
</evidence>
<evidence type="ECO:0000313" key="4">
    <source>
        <dbReference type="Proteomes" id="UP001595699"/>
    </source>
</evidence>
<feature type="domain" description="Pyridoxamine 5'-phosphate oxidase N-terminal" evidence="2">
    <location>
        <begin position="5"/>
        <end position="123"/>
    </location>
</feature>
<dbReference type="InterPro" id="IPR019920">
    <property type="entry name" value="F420-binding_dom_put"/>
</dbReference>
<dbReference type="InterPro" id="IPR052019">
    <property type="entry name" value="F420H2_bilvrd_red/Heme_oxyg"/>
</dbReference>
<gene>
    <name evidence="3" type="ORF">ACFOUW_08520</name>
</gene>
<protein>
    <submittedName>
        <fullName evidence="3">TIGR03618 family F420-dependent PPOX class oxidoreductase</fullName>
    </submittedName>
</protein>
<dbReference type="InterPro" id="IPR012349">
    <property type="entry name" value="Split_barrel_FMN-bd"/>
</dbReference>
<dbReference type="SUPFAM" id="SSF50475">
    <property type="entry name" value="FMN-binding split barrel"/>
    <property type="match status" value="1"/>
</dbReference>
<accession>A0ABV7Y887</accession>
<dbReference type="PANTHER" id="PTHR35176">
    <property type="entry name" value="HEME OXYGENASE HI_0854-RELATED"/>
    <property type="match status" value="1"/>
</dbReference>
<proteinExistence type="predicted"/>
<dbReference type="Gene3D" id="2.30.110.10">
    <property type="entry name" value="Electron Transport, Fmn-binding Protein, Chain A"/>
    <property type="match status" value="1"/>
</dbReference>
<sequence length="130" mass="14086">MTHLSEDVVRLLKAPSRAHLATVLPDGAPHSVPVWVDLVDGYVAFQSSASSVKGKNVARDPRVAISLTDADAPNDSAYLRGRVVKVVDGDEGWAIVDQLSTKYLGIPYPVREDRVAFLVEVESAGVFFPR</sequence>
<evidence type="ECO:0000256" key="1">
    <source>
        <dbReference type="ARBA" id="ARBA00023002"/>
    </source>
</evidence>
<dbReference type="Proteomes" id="UP001595699">
    <property type="component" value="Unassembled WGS sequence"/>
</dbReference>
<dbReference type="InterPro" id="IPR011576">
    <property type="entry name" value="Pyridox_Oxase_N"/>
</dbReference>
<name>A0ABV7Y887_9ACTN</name>
<reference evidence="4" key="1">
    <citation type="journal article" date="2019" name="Int. J. Syst. Evol. Microbiol.">
        <title>The Global Catalogue of Microorganisms (GCM) 10K type strain sequencing project: providing services to taxonomists for standard genome sequencing and annotation.</title>
        <authorList>
            <consortium name="The Broad Institute Genomics Platform"/>
            <consortium name="The Broad Institute Genome Sequencing Center for Infectious Disease"/>
            <person name="Wu L."/>
            <person name="Ma J."/>
        </authorList>
    </citation>
    <scope>NUCLEOTIDE SEQUENCE [LARGE SCALE GENOMIC DNA]</scope>
    <source>
        <strain evidence="4">CGMCC 4.7241</strain>
    </source>
</reference>
<dbReference type="NCBIfam" id="TIGR03618">
    <property type="entry name" value="Rv1155_F420"/>
    <property type="match status" value="1"/>
</dbReference>
<dbReference type="PANTHER" id="PTHR35176:SF6">
    <property type="entry name" value="HEME OXYGENASE HI_0854-RELATED"/>
    <property type="match status" value="1"/>
</dbReference>
<dbReference type="Pfam" id="PF01243">
    <property type="entry name" value="PNPOx_N"/>
    <property type="match status" value="1"/>
</dbReference>
<dbReference type="RefSeq" id="WP_205117119.1">
    <property type="nucleotide sequence ID" value="NZ_JAFBCM010000001.1"/>
</dbReference>
<keyword evidence="1" id="KW-0560">Oxidoreductase</keyword>